<feature type="signal peptide" evidence="2">
    <location>
        <begin position="1"/>
        <end position="21"/>
    </location>
</feature>
<reference evidence="3 4" key="1">
    <citation type="submission" date="2016-10" db="EMBL/GenBank/DDBJ databases">
        <authorList>
            <person name="de Groot N.N."/>
        </authorList>
    </citation>
    <scope>NUCLEOTIDE SEQUENCE [LARGE SCALE GENOMIC DNA]</scope>
    <source>
        <strain evidence="3 4">DSM 15345</strain>
    </source>
</reference>
<evidence type="ECO:0000256" key="2">
    <source>
        <dbReference type="SAM" id="SignalP"/>
    </source>
</evidence>
<accession>A0A1H4A5Z3</accession>
<feature type="region of interest" description="Disordered" evidence="1">
    <location>
        <begin position="153"/>
        <end position="185"/>
    </location>
</feature>
<keyword evidence="4" id="KW-1185">Reference proteome</keyword>
<evidence type="ECO:0000313" key="3">
    <source>
        <dbReference type="EMBL" id="SEA31111.1"/>
    </source>
</evidence>
<sequence length="185" mass="18805">MAMRAHTHMTARGAFLKPALAAALALAVAGCSSGSRESLGLSAPPPDPFLTVKRAPLELPADMQALPQPRPGAPSPRDPDARALAQQALAASAPRATGPAGAAAGGAGERALVAAAAAGENDAQVRETIVAEARPAERRYGLDSFFGVEIEQDPEAAAERLDPIAESDRLRELGAPAPTPPAPTE</sequence>
<proteinExistence type="predicted"/>
<dbReference type="PROSITE" id="PS51257">
    <property type="entry name" value="PROKAR_LIPOPROTEIN"/>
    <property type="match status" value="1"/>
</dbReference>
<feature type="compositionally biased region" description="Basic and acidic residues" evidence="1">
    <location>
        <begin position="157"/>
        <end position="172"/>
    </location>
</feature>
<dbReference type="AlphaFoldDB" id="A0A1H4A5Z3"/>
<gene>
    <name evidence="3" type="ORF">SAMN05444370_10474</name>
</gene>
<name>A0A1H4A5Z3_9RHOB</name>
<feature type="compositionally biased region" description="Low complexity" evidence="1">
    <location>
        <begin position="82"/>
        <end position="102"/>
    </location>
</feature>
<feature type="region of interest" description="Disordered" evidence="1">
    <location>
        <begin position="62"/>
        <end position="106"/>
    </location>
</feature>
<feature type="chain" id="PRO_5011673746" evidence="2">
    <location>
        <begin position="22"/>
        <end position="185"/>
    </location>
</feature>
<protein>
    <submittedName>
        <fullName evidence="3">Beta-barrel assembly machine subunit BamF</fullName>
    </submittedName>
</protein>
<dbReference type="Proteomes" id="UP000198703">
    <property type="component" value="Unassembled WGS sequence"/>
</dbReference>
<dbReference type="OrthoDB" id="7876689at2"/>
<dbReference type="STRING" id="89524.SAMN05444370_10474"/>
<evidence type="ECO:0000313" key="4">
    <source>
        <dbReference type="Proteomes" id="UP000198703"/>
    </source>
</evidence>
<dbReference type="Pfam" id="PF11233">
    <property type="entry name" value="DUF3035"/>
    <property type="match status" value="1"/>
</dbReference>
<organism evidence="3 4">
    <name type="scientific">Rubrimonas cliftonensis</name>
    <dbReference type="NCBI Taxonomy" id="89524"/>
    <lineage>
        <taxon>Bacteria</taxon>
        <taxon>Pseudomonadati</taxon>
        <taxon>Pseudomonadota</taxon>
        <taxon>Alphaproteobacteria</taxon>
        <taxon>Rhodobacterales</taxon>
        <taxon>Paracoccaceae</taxon>
        <taxon>Rubrimonas</taxon>
    </lineage>
</organism>
<dbReference type="RefSeq" id="WP_093251868.1">
    <property type="nucleotide sequence ID" value="NZ_FNQM01000004.1"/>
</dbReference>
<dbReference type="InterPro" id="IPR021395">
    <property type="entry name" value="DUF3035"/>
</dbReference>
<evidence type="ECO:0000256" key="1">
    <source>
        <dbReference type="SAM" id="MobiDB-lite"/>
    </source>
</evidence>
<keyword evidence="2" id="KW-0732">Signal</keyword>
<dbReference type="EMBL" id="FNQM01000004">
    <property type="protein sequence ID" value="SEA31111.1"/>
    <property type="molecule type" value="Genomic_DNA"/>
</dbReference>